<dbReference type="InterPro" id="IPR000847">
    <property type="entry name" value="LysR_HTH_N"/>
</dbReference>
<sequence length="300" mass="33094">MDIRGPDLPLLVSLDMLLEEKNVTRAANRLHLSQPAMSAQLARLRDLFGDPLLMTAENGRGMIPTPRASDLQQPLRSALEALGQAISAVPSFDPKNSKHTFRIAGNDNCTTTVMMAVIRQLDSNGGRGLRLAVVPHDLDRIVAQMERGEIDLLACASRFVPESLRTRQMTSGAHKLGQRKGHPRGIGELTLEQYCAMRHVIVSNEGGFSGFMDELLKTHGLQREVVASVPQYSLVPTIIASTDFVCTMPEDFLKAHADRLDIIDLPIEAGKFDLSIAWHPRSDNDPAHRWLRDQIGINIG</sequence>
<dbReference type="InterPro" id="IPR037402">
    <property type="entry name" value="YidZ_PBP2"/>
</dbReference>
<organism evidence="6 7">
    <name type="scientific">Undibacterium rivi</name>
    <dbReference type="NCBI Taxonomy" id="2828729"/>
    <lineage>
        <taxon>Bacteria</taxon>
        <taxon>Pseudomonadati</taxon>
        <taxon>Pseudomonadota</taxon>
        <taxon>Betaproteobacteria</taxon>
        <taxon>Burkholderiales</taxon>
        <taxon>Oxalobacteraceae</taxon>
        <taxon>Undibacterium</taxon>
    </lineage>
</organism>
<name>A0ABS5H3Y1_9BURK</name>
<dbReference type="Pfam" id="PF03466">
    <property type="entry name" value="LysR_substrate"/>
    <property type="match status" value="1"/>
</dbReference>
<accession>A0ABS5H3Y1</accession>
<gene>
    <name evidence="6" type="ORF">KDM87_12850</name>
</gene>
<feature type="domain" description="HTH lysR-type" evidence="5">
    <location>
        <begin position="6"/>
        <end position="65"/>
    </location>
</feature>
<comment type="similarity">
    <text evidence="1">Belongs to the LysR transcriptional regulatory family.</text>
</comment>
<dbReference type="Proteomes" id="UP000682982">
    <property type="component" value="Unassembled WGS sequence"/>
</dbReference>
<evidence type="ECO:0000256" key="1">
    <source>
        <dbReference type="ARBA" id="ARBA00009437"/>
    </source>
</evidence>
<dbReference type="PANTHER" id="PTHR30118:SF15">
    <property type="entry name" value="TRANSCRIPTIONAL REGULATORY PROTEIN"/>
    <property type="match status" value="1"/>
</dbReference>
<dbReference type="RefSeq" id="WP_212679451.1">
    <property type="nucleotide sequence ID" value="NZ_JAGSPK010000004.1"/>
</dbReference>
<proteinExistence type="inferred from homology"/>
<dbReference type="PROSITE" id="PS50931">
    <property type="entry name" value="HTH_LYSR"/>
    <property type="match status" value="1"/>
</dbReference>
<dbReference type="InterPro" id="IPR036390">
    <property type="entry name" value="WH_DNA-bd_sf"/>
</dbReference>
<keyword evidence="3" id="KW-0238">DNA-binding</keyword>
<dbReference type="PANTHER" id="PTHR30118">
    <property type="entry name" value="HTH-TYPE TRANSCRIPTIONAL REGULATOR LEUO-RELATED"/>
    <property type="match status" value="1"/>
</dbReference>
<dbReference type="InterPro" id="IPR005119">
    <property type="entry name" value="LysR_subst-bd"/>
</dbReference>
<evidence type="ECO:0000313" key="7">
    <source>
        <dbReference type="Proteomes" id="UP000682982"/>
    </source>
</evidence>
<dbReference type="Pfam" id="PF00126">
    <property type="entry name" value="HTH_1"/>
    <property type="match status" value="1"/>
</dbReference>
<dbReference type="InterPro" id="IPR036388">
    <property type="entry name" value="WH-like_DNA-bd_sf"/>
</dbReference>
<dbReference type="Gene3D" id="3.40.190.10">
    <property type="entry name" value="Periplasmic binding protein-like II"/>
    <property type="match status" value="2"/>
</dbReference>
<protein>
    <submittedName>
        <fullName evidence="6">LysR family transcriptional regulator</fullName>
    </submittedName>
</protein>
<evidence type="ECO:0000256" key="3">
    <source>
        <dbReference type="ARBA" id="ARBA00023125"/>
    </source>
</evidence>
<evidence type="ECO:0000256" key="2">
    <source>
        <dbReference type="ARBA" id="ARBA00023015"/>
    </source>
</evidence>
<dbReference type="CDD" id="cd08417">
    <property type="entry name" value="PBP2_Nitroaromatics_like"/>
    <property type="match status" value="1"/>
</dbReference>
<dbReference type="EMBL" id="JAGSPK010000004">
    <property type="protein sequence ID" value="MBR7793488.1"/>
    <property type="molecule type" value="Genomic_DNA"/>
</dbReference>
<dbReference type="SUPFAM" id="SSF53850">
    <property type="entry name" value="Periplasmic binding protein-like II"/>
    <property type="match status" value="1"/>
</dbReference>
<dbReference type="SUPFAM" id="SSF46785">
    <property type="entry name" value="Winged helix' DNA-binding domain"/>
    <property type="match status" value="1"/>
</dbReference>
<dbReference type="InterPro" id="IPR050389">
    <property type="entry name" value="LysR-type_TF"/>
</dbReference>
<comment type="caution">
    <text evidence="6">The sequence shown here is derived from an EMBL/GenBank/DDBJ whole genome shotgun (WGS) entry which is preliminary data.</text>
</comment>
<evidence type="ECO:0000256" key="4">
    <source>
        <dbReference type="ARBA" id="ARBA00023163"/>
    </source>
</evidence>
<reference evidence="6 7" key="1">
    <citation type="submission" date="2021-04" db="EMBL/GenBank/DDBJ databases">
        <title>novel species isolated from subtropical streams in China.</title>
        <authorList>
            <person name="Lu H."/>
        </authorList>
    </citation>
    <scope>NUCLEOTIDE SEQUENCE [LARGE SCALE GENOMIC DNA]</scope>
    <source>
        <strain evidence="6 7">FT147W</strain>
    </source>
</reference>
<evidence type="ECO:0000259" key="5">
    <source>
        <dbReference type="PROSITE" id="PS50931"/>
    </source>
</evidence>
<dbReference type="PRINTS" id="PR00039">
    <property type="entry name" value="HTHLYSR"/>
</dbReference>
<keyword evidence="7" id="KW-1185">Reference proteome</keyword>
<keyword evidence="4" id="KW-0804">Transcription</keyword>
<keyword evidence="2" id="KW-0805">Transcription regulation</keyword>
<evidence type="ECO:0000313" key="6">
    <source>
        <dbReference type="EMBL" id="MBR7793488.1"/>
    </source>
</evidence>
<dbReference type="Gene3D" id="1.10.10.10">
    <property type="entry name" value="Winged helix-like DNA-binding domain superfamily/Winged helix DNA-binding domain"/>
    <property type="match status" value="1"/>
</dbReference>